<keyword evidence="7" id="KW-0808">Transferase</keyword>
<feature type="compositionally biased region" description="Low complexity" evidence="5">
    <location>
        <begin position="313"/>
        <end position="322"/>
    </location>
</feature>
<dbReference type="RefSeq" id="XP_001019289.2">
    <property type="nucleotide sequence ID" value="XM_001019289.2"/>
</dbReference>
<feature type="region of interest" description="Disordered" evidence="5">
    <location>
        <begin position="417"/>
        <end position="460"/>
    </location>
</feature>
<dbReference type="EMBL" id="GG662644">
    <property type="protein sequence ID" value="EAR99044.2"/>
    <property type="molecule type" value="Genomic_DNA"/>
</dbReference>
<dbReference type="PROSITE" id="PS50011">
    <property type="entry name" value="PROTEIN_KINASE_DOM"/>
    <property type="match status" value="1"/>
</dbReference>
<feature type="region of interest" description="Disordered" evidence="5">
    <location>
        <begin position="538"/>
        <end position="557"/>
    </location>
</feature>
<name>Q23RK4_TETTS</name>
<keyword evidence="2 4" id="KW-0547">Nucleotide-binding</keyword>
<dbReference type="InterPro" id="IPR008271">
    <property type="entry name" value="Ser/Thr_kinase_AS"/>
</dbReference>
<feature type="region of interest" description="Disordered" evidence="5">
    <location>
        <begin position="301"/>
        <end position="344"/>
    </location>
</feature>
<feature type="region of interest" description="Disordered" evidence="5">
    <location>
        <begin position="1083"/>
        <end position="1139"/>
    </location>
</feature>
<feature type="compositionally biased region" description="Polar residues" evidence="5">
    <location>
        <begin position="954"/>
        <end position="969"/>
    </location>
</feature>
<organism evidence="7 8">
    <name type="scientific">Tetrahymena thermophila (strain SB210)</name>
    <dbReference type="NCBI Taxonomy" id="312017"/>
    <lineage>
        <taxon>Eukaryota</taxon>
        <taxon>Sar</taxon>
        <taxon>Alveolata</taxon>
        <taxon>Ciliophora</taxon>
        <taxon>Intramacronucleata</taxon>
        <taxon>Oligohymenophorea</taxon>
        <taxon>Hymenostomatida</taxon>
        <taxon>Tetrahymenina</taxon>
        <taxon>Tetrahymenidae</taxon>
        <taxon>Tetrahymena</taxon>
    </lineage>
</organism>
<evidence type="ECO:0000256" key="1">
    <source>
        <dbReference type="ARBA" id="ARBA00011245"/>
    </source>
</evidence>
<dbReference type="CDD" id="cd14008">
    <property type="entry name" value="STKc_LKB1_CaMKK"/>
    <property type="match status" value="1"/>
</dbReference>
<feature type="region of interest" description="Disordered" evidence="5">
    <location>
        <begin position="1153"/>
        <end position="1207"/>
    </location>
</feature>
<evidence type="ECO:0000256" key="4">
    <source>
        <dbReference type="PROSITE-ProRule" id="PRU10141"/>
    </source>
</evidence>
<dbReference type="PANTHER" id="PTHR24346:SF77">
    <property type="entry name" value="SERINE THREONINE PROTEIN KINASE"/>
    <property type="match status" value="1"/>
</dbReference>
<feature type="domain" description="Protein kinase" evidence="6">
    <location>
        <begin position="1793"/>
        <end position="2067"/>
    </location>
</feature>
<feature type="compositionally biased region" description="Basic and acidic residues" evidence="5">
    <location>
        <begin position="1656"/>
        <end position="1683"/>
    </location>
</feature>
<feature type="compositionally biased region" description="Low complexity" evidence="5">
    <location>
        <begin position="1153"/>
        <end position="1165"/>
    </location>
</feature>
<feature type="region of interest" description="Disordered" evidence="5">
    <location>
        <begin position="835"/>
        <end position="854"/>
    </location>
</feature>
<evidence type="ECO:0000259" key="6">
    <source>
        <dbReference type="PROSITE" id="PS50011"/>
    </source>
</evidence>
<dbReference type="Gene3D" id="1.10.510.10">
    <property type="entry name" value="Transferase(Phosphotransferase) domain 1"/>
    <property type="match status" value="1"/>
</dbReference>
<dbReference type="PANTHER" id="PTHR24346">
    <property type="entry name" value="MAP/MICROTUBULE AFFINITY-REGULATING KINASE"/>
    <property type="match status" value="1"/>
</dbReference>
<feature type="compositionally biased region" description="Basic and acidic residues" evidence="5">
    <location>
        <begin position="1185"/>
        <end position="1198"/>
    </location>
</feature>
<dbReference type="InterPro" id="IPR017441">
    <property type="entry name" value="Protein_kinase_ATP_BS"/>
</dbReference>
<feature type="compositionally biased region" description="Low complexity" evidence="5">
    <location>
        <begin position="1684"/>
        <end position="1698"/>
    </location>
</feature>
<feature type="compositionally biased region" description="Polar residues" evidence="5">
    <location>
        <begin position="323"/>
        <end position="344"/>
    </location>
</feature>
<dbReference type="SMART" id="SM00220">
    <property type="entry name" value="S_TKc"/>
    <property type="match status" value="1"/>
</dbReference>
<feature type="compositionally biased region" description="Polar residues" evidence="5">
    <location>
        <begin position="1699"/>
        <end position="1714"/>
    </location>
</feature>
<feature type="region of interest" description="Disordered" evidence="5">
    <location>
        <begin position="1610"/>
        <end position="1629"/>
    </location>
</feature>
<feature type="region of interest" description="Disordered" evidence="5">
    <location>
        <begin position="1729"/>
        <end position="1749"/>
    </location>
</feature>
<dbReference type="eggNOG" id="KOG0585">
    <property type="taxonomic scope" value="Eukaryota"/>
</dbReference>
<dbReference type="GO" id="GO:0035556">
    <property type="term" value="P:intracellular signal transduction"/>
    <property type="evidence" value="ECO:0007669"/>
    <property type="project" value="TreeGrafter"/>
</dbReference>
<feature type="region of interest" description="Disordered" evidence="5">
    <location>
        <begin position="925"/>
        <end position="1005"/>
    </location>
</feature>
<feature type="compositionally biased region" description="Polar residues" evidence="5">
    <location>
        <begin position="179"/>
        <end position="214"/>
    </location>
</feature>
<dbReference type="FunFam" id="3.30.200.20:FF:000042">
    <property type="entry name" value="Aurora kinase A"/>
    <property type="match status" value="1"/>
</dbReference>
<evidence type="ECO:0000256" key="5">
    <source>
        <dbReference type="SAM" id="MobiDB-lite"/>
    </source>
</evidence>
<keyword evidence="3 4" id="KW-0067">ATP-binding</keyword>
<feature type="region of interest" description="Disordered" evidence="5">
    <location>
        <begin position="1300"/>
        <end position="1336"/>
    </location>
</feature>
<dbReference type="PROSITE" id="PS00107">
    <property type="entry name" value="PROTEIN_KINASE_ATP"/>
    <property type="match status" value="1"/>
</dbReference>
<feature type="compositionally biased region" description="Low complexity" evidence="5">
    <location>
        <begin position="158"/>
        <end position="172"/>
    </location>
</feature>
<evidence type="ECO:0000313" key="7">
    <source>
        <dbReference type="EMBL" id="EAR99044.2"/>
    </source>
</evidence>
<dbReference type="GeneID" id="7822893"/>
<proteinExistence type="predicted"/>
<gene>
    <name evidence="7" type="ORF">TTHERM_00384880</name>
</gene>
<accession>Q23RK4</accession>
<evidence type="ECO:0000256" key="3">
    <source>
        <dbReference type="ARBA" id="ARBA00022840"/>
    </source>
</evidence>
<dbReference type="InParanoid" id="Q23RK4"/>
<evidence type="ECO:0000313" key="8">
    <source>
        <dbReference type="Proteomes" id="UP000009168"/>
    </source>
</evidence>
<feature type="compositionally biased region" description="Polar residues" evidence="5">
    <location>
        <begin position="1610"/>
        <end position="1621"/>
    </location>
</feature>
<dbReference type="Proteomes" id="UP000009168">
    <property type="component" value="Unassembled WGS sequence"/>
</dbReference>
<feature type="region of interest" description="Disordered" evidence="5">
    <location>
        <begin position="70"/>
        <end position="214"/>
    </location>
</feature>
<protein>
    <submittedName>
        <fullName evidence="7">Serine/Threonine kinase domain protein</fullName>
    </submittedName>
</protein>
<evidence type="ECO:0000256" key="2">
    <source>
        <dbReference type="ARBA" id="ARBA00022741"/>
    </source>
</evidence>
<dbReference type="InterPro" id="IPR000719">
    <property type="entry name" value="Prot_kinase_dom"/>
</dbReference>
<feature type="compositionally biased region" description="Low complexity" evidence="5">
    <location>
        <begin position="1583"/>
        <end position="1594"/>
    </location>
</feature>
<feature type="compositionally biased region" description="Low complexity" evidence="5">
    <location>
        <begin position="970"/>
        <end position="1005"/>
    </location>
</feature>
<dbReference type="FunFam" id="1.10.510.10:FF:000571">
    <property type="entry name" value="Maternal embryonic leucine zipper kinase"/>
    <property type="match status" value="1"/>
</dbReference>
<sequence length="2144" mass="244269">MGCGSTRFQVQGNQPLSQKNKKLNKFYETKEIGIQTSYNNLYDKLESEKPPTPKQVRTEGVNIHVKPINNPVIRRNTMRHESTRVLKKKSSFFHQKDNEQNKSKDSDIFSFDNNNGGKTGQLEKSEQLQGNKQNSNNSQEFDSPFGQQRNNDSENKIDIQNLNSNNNSIQNSVGRDHLNSPSLANQTANFFKNGENDNFSSREYNNSSPQIFSNNIIPETANKNIIERQNNRTPTLSKPSSLINPTFSNDYILVGGIATEQNISGLGNGIIVNHSNQYGKQLSQISEEKEMSLLTNHIRRTNQKKSSIKVDNDSNNSQSDNNLVQGNATSRGSANITTADQTSPQNCQGLNGTIINAIGNYNNNAFNNQNNILQKEITCNQNNQINANTNKAACAKEQQNDVVFNENNTIQISTQINNKSNNLNKEENDQNEEKINKTQSQDPSMPLQQQKSNGSFRIKKNMNTKSVSVHTSPNEIIEKSYQKQNSLHKNEILNQNTIRQNNFYNNQHVSSHDFVPIEQQNNPVMQSRDEQHSNIFFNNTTSPKKQNTINNTPQSNQKSSINLIDYVKNQQLAQRETFRNNQQSIYNHFRQFKQPLKQDSDKLNNINLQDDYQNLQSAGLKQTRKLSRLNPRMSQNITKFVSPKTNLIEFVQQMQYKSQRNSSVSLQSPFLFQSQFQPQNYYDQNMEIDGLSPISSNVNPNFRGGYDYDVEDEEVARQMENDKSNMNIASMTNFQNSNNSSSYEEQRGAYSPYSKEQSQTISVLPSIINGSEFCDNSKIDFDKYDIEYIDGYDGVYKGQNNLLSSKLQHSQILNSQLFSQQNVVLPSSIANSQSVYQNSKTQPSNKQLPSQSGIHSQVIGSMNSLKVNSPQLTGLIYQNIPNLQKRSVSAAPNQSQMLISNQQQNGNANPQFKKVFSEFDSSPISQNQFSHKYSSKKVSKKESISPKTDGKQILNFTQSSSTHNQAQTSLKDLQQGKQQIQNQNQEDQQNLNKNQNSKQINSNYNFGQISSSQNIAQQGQIQQQLSLQQQQLQLQKQQQQQQQQFQQQLQQQFTYETNQKLYSQNSNLLNQMIQQSQLNNQNPIQLRKQSSSSRRSNQSIHQPNRGIENKNNQTSNTNESKSSVNQSSGNGFYNSSDKKGVPLIKSLENKIRNSINSSPSKNSSNHLSPTYATDKKFVRSSNRKTTMEVKDIIRKRSDSSLSQNSNDSLLTNQENMLQKEKPQATASQFQKLYKGNTKENAEIQLNSNQELLTNDQVEFNNQGQAQNNKKQDQVNPAQIANKQSNNTSVSSNQQNLNKLNSNEVTNKNSSKNTTNQTPKEFTTSNSNSSSAQQTPQNKPINLIQLAKQNVQISQQGDQIKQQQLYLQQYQQQLQQKIINNKKTNLIVLQNPTLLNSLYNISEEPNEQYTDMQSKSNFDFASSINGRSQLLDQTQNNNSNYKPTQNLLLSNFSLQTQKDLNKKASIEQFPHNLKNQQNTITQPSVSILLENNSTNNAIQSQSIVNQNQTVKNISSYGKEIFSDKQKVTQSTQQITNHNGQQKDQKNQNLLDLLTNNISEQKEQSQTTKDLQKTNQLTQQKAQINQHQTTNHQTQQKSTVTDKIQIISEPIQTKNDIKTQPQIASKEKVESQSILISNILKSQEEIKKETESASTDMTTKKQEEQASKTRIQEIIQREKKRENSQKKIQQITQPTQSKSKMNFSQTPSMLPQMSTKLSNNNLSVNSTVLNSSNVLPSQTSQSNKKDKYQKLSKANTANISKNLSYSMLQEQHSVLETSKLDKSVNADGQKQINNYIILKNIGHGAFGKVKQVFDTNTKKHFAVKIINRDKLMKKKLDRNKSAFSLIEKEIAICKKMAHPNIVKLYEYIDDQDEAKIYMIMDLLKKGSINSKSYWKTEKGKEYKETEKYNMSEQKLKKYFRDFLLGLDYLHNFVNVVHRDIKPDNLLIGDEDQLKIADFGVSQMFEGEKDELNNDNGTKCYLAPEAFTSNGFNGRPLDIWAAGVSLYEIFTGSRPFNGRTLEVLKKSILETEPNYPSNMSPEFVSMLQKCLNKDPKKRADVQALIVDDWVTDKGQNPLEFPIYEGDFHDIKDDELKNAITKSFLNKRVNIQAKLKEKIVKTRINIEKKKSFQIEEDVNNNTLNVNKL</sequence>
<feature type="compositionally biased region" description="Basic and acidic residues" evidence="5">
    <location>
        <begin position="940"/>
        <end position="950"/>
    </location>
</feature>
<dbReference type="Pfam" id="PF00069">
    <property type="entry name" value="Pkinase"/>
    <property type="match status" value="1"/>
</dbReference>
<feature type="compositionally biased region" description="Polar residues" evidence="5">
    <location>
        <begin position="437"/>
        <end position="456"/>
    </location>
</feature>
<dbReference type="InterPro" id="IPR011009">
    <property type="entry name" value="Kinase-like_dom_sf"/>
</dbReference>
<dbReference type="GO" id="GO:0005737">
    <property type="term" value="C:cytoplasm"/>
    <property type="evidence" value="ECO:0007669"/>
    <property type="project" value="TreeGrafter"/>
</dbReference>
<comment type="subunit">
    <text evidence="1">Monomer.</text>
</comment>
<dbReference type="PROSITE" id="PS00108">
    <property type="entry name" value="PROTEIN_KINASE_ST"/>
    <property type="match status" value="1"/>
</dbReference>
<dbReference type="GO" id="GO:0004674">
    <property type="term" value="F:protein serine/threonine kinase activity"/>
    <property type="evidence" value="ECO:0007669"/>
    <property type="project" value="TreeGrafter"/>
</dbReference>
<feature type="region of interest" description="Disordered" evidence="5">
    <location>
        <begin position="1578"/>
        <end position="1598"/>
    </location>
</feature>
<keyword evidence="7" id="KW-0418">Kinase</keyword>
<dbReference type="GO" id="GO:0005524">
    <property type="term" value="F:ATP binding"/>
    <property type="evidence" value="ECO:0007669"/>
    <property type="project" value="UniProtKB-UniRule"/>
</dbReference>
<dbReference type="HOGENOM" id="CLU_232220_0_0_1"/>
<feature type="compositionally biased region" description="Low complexity" evidence="5">
    <location>
        <begin position="1085"/>
        <end position="1099"/>
    </location>
</feature>
<keyword evidence="8" id="KW-1185">Reference proteome</keyword>
<feature type="binding site" evidence="4">
    <location>
        <position position="1822"/>
    </location>
    <ligand>
        <name>ATP</name>
        <dbReference type="ChEBI" id="CHEBI:30616"/>
    </ligand>
</feature>
<feature type="compositionally biased region" description="Basic and acidic residues" evidence="5">
    <location>
        <begin position="94"/>
        <end position="107"/>
    </location>
</feature>
<dbReference type="SUPFAM" id="SSF56112">
    <property type="entry name" value="Protein kinase-like (PK-like)"/>
    <property type="match status" value="1"/>
</dbReference>
<feature type="compositionally biased region" description="Basic and acidic residues" evidence="5">
    <location>
        <begin position="424"/>
        <end position="436"/>
    </location>
</feature>
<feature type="compositionally biased region" description="Polar residues" evidence="5">
    <location>
        <begin position="1109"/>
        <end position="1135"/>
    </location>
</feature>
<feature type="region of interest" description="Disordered" evidence="5">
    <location>
        <begin position="1645"/>
        <end position="1716"/>
    </location>
</feature>
<dbReference type="KEGG" id="tet:TTHERM_00384880"/>
<reference evidence="8" key="1">
    <citation type="journal article" date="2006" name="PLoS Biol.">
        <title>Macronuclear genome sequence of the ciliate Tetrahymena thermophila, a model eukaryote.</title>
        <authorList>
            <person name="Eisen J.A."/>
            <person name="Coyne R.S."/>
            <person name="Wu M."/>
            <person name="Wu D."/>
            <person name="Thiagarajan M."/>
            <person name="Wortman J.R."/>
            <person name="Badger J.H."/>
            <person name="Ren Q."/>
            <person name="Amedeo P."/>
            <person name="Jones K.M."/>
            <person name="Tallon L.J."/>
            <person name="Delcher A.L."/>
            <person name="Salzberg S.L."/>
            <person name="Silva J.C."/>
            <person name="Haas B.J."/>
            <person name="Majoros W.H."/>
            <person name="Farzad M."/>
            <person name="Carlton J.M."/>
            <person name="Smith R.K. Jr."/>
            <person name="Garg J."/>
            <person name="Pearlman R.E."/>
            <person name="Karrer K.M."/>
            <person name="Sun L."/>
            <person name="Manning G."/>
            <person name="Elde N.C."/>
            <person name="Turkewitz A.P."/>
            <person name="Asai D.J."/>
            <person name="Wilkes D.E."/>
            <person name="Wang Y."/>
            <person name="Cai H."/>
            <person name="Collins K."/>
            <person name="Stewart B.A."/>
            <person name="Lee S.R."/>
            <person name="Wilamowska K."/>
            <person name="Weinberg Z."/>
            <person name="Ruzzo W.L."/>
            <person name="Wloga D."/>
            <person name="Gaertig J."/>
            <person name="Frankel J."/>
            <person name="Tsao C.-C."/>
            <person name="Gorovsky M.A."/>
            <person name="Keeling P.J."/>
            <person name="Waller R.F."/>
            <person name="Patron N.J."/>
            <person name="Cherry J.M."/>
            <person name="Stover N.A."/>
            <person name="Krieger C.J."/>
            <person name="del Toro C."/>
            <person name="Ryder H.F."/>
            <person name="Williamson S.C."/>
            <person name="Barbeau R.A."/>
            <person name="Hamilton E.P."/>
            <person name="Orias E."/>
        </authorList>
    </citation>
    <scope>NUCLEOTIDE SEQUENCE [LARGE SCALE GENOMIC DNA]</scope>
    <source>
        <strain evidence="8">SB210</strain>
    </source>
</reference>
<feature type="compositionally biased region" description="Polar residues" evidence="5">
    <location>
        <begin position="127"/>
        <end position="150"/>
    </location>
</feature>